<comment type="caution">
    <text evidence="1">The sequence shown here is derived from an EMBL/GenBank/DDBJ whole genome shotgun (WGS) entry which is preliminary data.</text>
</comment>
<dbReference type="EMBL" id="CM023482">
    <property type="protein sequence ID" value="KAH6938927.1"/>
    <property type="molecule type" value="Genomic_DNA"/>
</dbReference>
<dbReference type="Proteomes" id="UP000821845">
    <property type="component" value="Chromosome 2"/>
</dbReference>
<evidence type="ECO:0000313" key="2">
    <source>
        <dbReference type="Proteomes" id="UP000821845"/>
    </source>
</evidence>
<gene>
    <name evidence="1" type="ORF">HPB50_014934</name>
</gene>
<keyword evidence="2" id="KW-1185">Reference proteome</keyword>
<sequence length="187" mass="20268">MAAQQAPWSTQQPTGWDAPQEDPYAAPYYEAYPGAPAPEAYPAPVVLIPEAYPVAVPEAPIADEYQRKRVDEIDSSSSSLYCLRVCTILIVLIVSGLIAFVMVGGAKWMKKEPMITTTATPAKRTSSSTPKTTVARSTHRESERTEPPTTEAPQDVIVVAGRHGFADHVSPYHQADNKLLSTTPTNS</sequence>
<reference evidence="1" key="1">
    <citation type="submission" date="2020-05" db="EMBL/GenBank/DDBJ databases">
        <title>Large-scale comparative analyses of tick genomes elucidate their genetic diversity and vector capacities.</title>
        <authorList>
            <person name="Jia N."/>
            <person name="Wang J."/>
            <person name="Shi W."/>
            <person name="Du L."/>
            <person name="Sun Y."/>
            <person name="Zhan W."/>
            <person name="Jiang J."/>
            <person name="Wang Q."/>
            <person name="Zhang B."/>
            <person name="Ji P."/>
            <person name="Sakyi L.B."/>
            <person name="Cui X."/>
            <person name="Yuan T."/>
            <person name="Jiang B."/>
            <person name="Yang W."/>
            <person name="Lam T.T.-Y."/>
            <person name="Chang Q."/>
            <person name="Ding S."/>
            <person name="Wang X."/>
            <person name="Zhu J."/>
            <person name="Ruan X."/>
            <person name="Zhao L."/>
            <person name="Wei J."/>
            <person name="Que T."/>
            <person name="Du C."/>
            <person name="Cheng J."/>
            <person name="Dai P."/>
            <person name="Han X."/>
            <person name="Huang E."/>
            <person name="Gao Y."/>
            <person name="Liu J."/>
            <person name="Shao H."/>
            <person name="Ye R."/>
            <person name="Li L."/>
            <person name="Wei W."/>
            <person name="Wang X."/>
            <person name="Wang C."/>
            <person name="Yang T."/>
            <person name="Huo Q."/>
            <person name="Li W."/>
            <person name="Guo W."/>
            <person name="Chen H."/>
            <person name="Zhou L."/>
            <person name="Ni X."/>
            <person name="Tian J."/>
            <person name="Zhou Y."/>
            <person name="Sheng Y."/>
            <person name="Liu T."/>
            <person name="Pan Y."/>
            <person name="Xia L."/>
            <person name="Li J."/>
            <person name="Zhao F."/>
            <person name="Cao W."/>
        </authorList>
    </citation>
    <scope>NUCLEOTIDE SEQUENCE</scope>
    <source>
        <strain evidence="1">Hyas-2018</strain>
    </source>
</reference>
<proteinExistence type="predicted"/>
<accession>A0ACB7SUN5</accession>
<organism evidence="1 2">
    <name type="scientific">Hyalomma asiaticum</name>
    <name type="common">Tick</name>
    <dbReference type="NCBI Taxonomy" id="266040"/>
    <lineage>
        <taxon>Eukaryota</taxon>
        <taxon>Metazoa</taxon>
        <taxon>Ecdysozoa</taxon>
        <taxon>Arthropoda</taxon>
        <taxon>Chelicerata</taxon>
        <taxon>Arachnida</taxon>
        <taxon>Acari</taxon>
        <taxon>Parasitiformes</taxon>
        <taxon>Ixodida</taxon>
        <taxon>Ixodoidea</taxon>
        <taxon>Ixodidae</taxon>
        <taxon>Hyalomminae</taxon>
        <taxon>Hyalomma</taxon>
    </lineage>
</organism>
<protein>
    <submittedName>
        <fullName evidence="1">Uncharacterized protein</fullName>
    </submittedName>
</protein>
<evidence type="ECO:0000313" key="1">
    <source>
        <dbReference type="EMBL" id="KAH6938927.1"/>
    </source>
</evidence>
<name>A0ACB7SUN5_HYAAI</name>